<keyword evidence="6" id="KW-1185">Reference proteome</keyword>
<dbReference type="Pfam" id="PF24883">
    <property type="entry name" value="NPHP3_N"/>
    <property type="match status" value="1"/>
</dbReference>
<dbReference type="SUPFAM" id="SSF48403">
    <property type="entry name" value="Ankyrin repeat"/>
    <property type="match status" value="2"/>
</dbReference>
<reference evidence="5 6" key="1">
    <citation type="submission" date="2024-09" db="EMBL/GenBank/DDBJ databases">
        <title>Rethinking Asexuality: The Enigmatic Case of Functional Sexual Genes in Lepraria (Stereocaulaceae).</title>
        <authorList>
            <person name="Doellman M."/>
            <person name="Sun Y."/>
            <person name="Barcenas-Pena A."/>
            <person name="Lumbsch H.T."/>
            <person name="Grewe F."/>
        </authorList>
    </citation>
    <scope>NUCLEOTIDE SEQUENCE [LARGE SCALE GENOMIC DNA]</scope>
    <source>
        <strain evidence="5 6">Grewe 0041</strain>
    </source>
</reference>
<evidence type="ECO:0000256" key="1">
    <source>
        <dbReference type="ARBA" id="ARBA00022737"/>
    </source>
</evidence>
<dbReference type="Gene3D" id="1.25.40.20">
    <property type="entry name" value="Ankyrin repeat-containing domain"/>
    <property type="match status" value="2"/>
</dbReference>
<dbReference type="SMART" id="SM00248">
    <property type="entry name" value="ANK"/>
    <property type="match status" value="6"/>
</dbReference>
<sequence length="1166" mass="130170">MSYTSALDYERSYRRYSRNSAPEHKMVTQQKGLVEIQNHADPMIDIIIVYGLPGQHSNNSEILGDPNWFEEWLPKQFPAARTFLYNYQSQVVHTALGSEIHDAAENLLAEWEKLDSHPADSAMSRKSSFQCRQSRPVLFVCHSLGGLVVKKALLLGEMLSGPCALLYQTFGIIFLGTPHPSEARTWAETLTLGPAGGNTLDWWKLHSSELSGQFSSITNAFHRVAYSYLSVNFCLEDVSSCSGNSIVHPDCLWSMISQPQAPKNEETHYIVPNSLPQDVVRSSVVQSIGFMVEAAASNHVSYATYLQREQDILDMYTKERMSNTCNWLFAHQDYNAWANAVGPPFLWLHGQSGTGKSTLCSAMIADLRRGEQYPDVTISCFVEEGLGQLDCAQYILKAFVYQLRDCRNPIVSDVLLRSTLKEIERLEVPVSLEAFQRCLRTMLAGVSDQARVVLILDGLDSNDWIRTVIMNEIIWANLPRQRSNVFRCTISTQATFDAALRNYVAEINLDVEPGLQRDLQEFASVRLAHMSWTSYHEPLSVTSLVERLCSRANGIFLWVALAMEKIDRMKSVVDLPNQIELIPATVDGIYHQNLQAVPSQSLEIARSVFYWLTAANRPLYFSELLEALSIKLDSPQTYVREASPRAKLTAQPPEKEICSICGWLILITGNGVVKFRHQSVRTHLISKKNSRLSGYLLLEAHEFLARTCLRLLETGDRKNTSWLCTNISDSQDTSRGLASNLTNYAIANWSVHYRHAETSSMILAGTLQRCLVSTLEYACESLHLSLSRRPIQISNATLKFSARYGFFTLTKLCLETGSSPTPNHCCFCESPLAIAAAGGYKDVAALLLQKGASIISDIHGSSEDVLHLAVAQGSLSMVQLLLTYGARVDAVDFGSERTLLHVAAASGHLDVVKLLMDYDVDVNAVIPTSQETPLHLAAMHGHIEVVEYLVFGGDPSAKEIKLYNAIVQQPYYQSLIENLLAADAHTENTWGLDVDYPARSQFKKLLSYSSKYADINMRTCEGWTALYLAAARGHKAIVRFLLERRAIVQTDGEDKFPVLQVAAENGHREVVKLLLEAGADADAGAEQIGRILKNASKTGQHEIANMIMWQRFSTGFTDQGCQRPVLRLAIKGEQDVIQEAMHRKRLRRSARVNHSRSALSNYDAQT</sequence>
<dbReference type="Proteomes" id="UP001590951">
    <property type="component" value="Unassembled WGS sequence"/>
</dbReference>
<feature type="repeat" description="ANK" evidence="2">
    <location>
        <begin position="929"/>
        <end position="953"/>
    </location>
</feature>
<keyword evidence="1" id="KW-0677">Repeat</keyword>
<dbReference type="InterPro" id="IPR007111">
    <property type="entry name" value="NACHT_NTPase"/>
</dbReference>
<name>A0ABR4B5N1_9LECA</name>
<dbReference type="InterPro" id="IPR056884">
    <property type="entry name" value="NPHP3-like_N"/>
</dbReference>
<dbReference type="SUPFAM" id="SSF52540">
    <property type="entry name" value="P-loop containing nucleoside triphosphate hydrolases"/>
    <property type="match status" value="1"/>
</dbReference>
<dbReference type="InterPro" id="IPR027417">
    <property type="entry name" value="P-loop_NTPase"/>
</dbReference>
<gene>
    <name evidence="5" type="ORF">ABVK25_006861</name>
</gene>
<organism evidence="5 6">
    <name type="scientific">Lepraria finkii</name>
    <dbReference type="NCBI Taxonomy" id="1340010"/>
    <lineage>
        <taxon>Eukaryota</taxon>
        <taxon>Fungi</taxon>
        <taxon>Dikarya</taxon>
        <taxon>Ascomycota</taxon>
        <taxon>Pezizomycotina</taxon>
        <taxon>Lecanoromycetes</taxon>
        <taxon>OSLEUM clade</taxon>
        <taxon>Lecanoromycetidae</taxon>
        <taxon>Lecanorales</taxon>
        <taxon>Lecanorineae</taxon>
        <taxon>Stereocaulaceae</taxon>
        <taxon>Lepraria</taxon>
    </lineage>
</organism>
<dbReference type="PANTHER" id="PTHR10039">
    <property type="entry name" value="AMELOGENIN"/>
    <property type="match status" value="1"/>
</dbReference>
<evidence type="ECO:0000313" key="6">
    <source>
        <dbReference type="Proteomes" id="UP001590951"/>
    </source>
</evidence>
<comment type="caution">
    <text evidence="5">The sequence shown here is derived from an EMBL/GenBank/DDBJ whole genome shotgun (WGS) entry which is preliminary data.</text>
</comment>
<dbReference type="EMBL" id="JBHFEH010000024">
    <property type="protein sequence ID" value="KAL2052920.1"/>
    <property type="molecule type" value="Genomic_DNA"/>
</dbReference>
<feature type="repeat" description="ANK" evidence="2">
    <location>
        <begin position="861"/>
        <end position="893"/>
    </location>
</feature>
<dbReference type="Pfam" id="PF22939">
    <property type="entry name" value="WHD_GPIID"/>
    <property type="match status" value="1"/>
</dbReference>
<evidence type="ECO:0000313" key="5">
    <source>
        <dbReference type="EMBL" id="KAL2052920.1"/>
    </source>
</evidence>
<evidence type="ECO:0000256" key="2">
    <source>
        <dbReference type="PROSITE-ProRule" id="PRU00023"/>
    </source>
</evidence>
<dbReference type="InterPro" id="IPR036770">
    <property type="entry name" value="Ankyrin_rpt-contain_sf"/>
</dbReference>
<feature type="domain" description="NACHT" evidence="4">
    <location>
        <begin position="344"/>
        <end position="460"/>
    </location>
</feature>
<dbReference type="PROSITE" id="PS50837">
    <property type="entry name" value="NACHT"/>
    <property type="match status" value="1"/>
</dbReference>
<dbReference type="PROSITE" id="PS50088">
    <property type="entry name" value="ANK_REPEAT"/>
    <property type="match status" value="5"/>
</dbReference>
<feature type="compositionally biased region" description="Polar residues" evidence="3">
    <location>
        <begin position="1155"/>
        <end position="1166"/>
    </location>
</feature>
<feature type="region of interest" description="Disordered" evidence="3">
    <location>
        <begin position="1147"/>
        <end position="1166"/>
    </location>
</feature>
<feature type="repeat" description="ANK" evidence="2">
    <location>
        <begin position="895"/>
        <end position="927"/>
    </location>
</feature>
<proteinExistence type="predicted"/>
<evidence type="ECO:0000259" key="4">
    <source>
        <dbReference type="PROSITE" id="PS50837"/>
    </source>
</evidence>
<dbReference type="Pfam" id="PF12796">
    <property type="entry name" value="Ank_2"/>
    <property type="match status" value="2"/>
</dbReference>
<keyword evidence="2" id="KW-0040">ANK repeat</keyword>
<dbReference type="PRINTS" id="PR01415">
    <property type="entry name" value="ANKYRIN"/>
</dbReference>
<dbReference type="SUPFAM" id="SSF53474">
    <property type="entry name" value="alpha/beta-Hydrolases"/>
    <property type="match status" value="1"/>
</dbReference>
<dbReference type="Gene3D" id="3.40.50.1820">
    <property type="entry name" value="alpha/beta hydrolase"/>
    <property type="match status" value="1"/>
</dbReference>
<protein>
    <recommendedName>
        <fullName evidence="4">NACHT domain-containing protein</fullName>
    </recommendedName>
</protein>
<evidence type="ECO:0000256" key="3">
    <source>
        <dbReference type="SAM" id="MobiDB-lite"/>
    </source>
</evidence>
<accession>A0ABR4B5N1</accession>
<dbReference type="InterPro" id="IPR054471">
    <property type="entry name" value="GPIID_WHD"/>
</dbReference>
<dbReference type="InterPro" id="IPR029058">
    <property type="entry name" value="AB_hydrolase_fold"/>
</dbReference>
<feature type="repeat" description="ANK" evidence="2">
    <location>
        <begin position="1021"/>
        <end position="1053"/>
    </location>
</feature>
<feature type="repeat" description="ANK" evidence="2">
    <location>
        <begin position="1054"/>
        <end position="1086"/>
    </location>
</feature>
<dbReference type="Gene3D" id="3.40.50.300">
    <property type="entry name" value="P-loop containing nucleotide triphosphate hydrolases"/>
    <property type="match status" value="1"/>
</dbReference>
<dbReference type="PROSITE" id="PS50297">
    <property type="entry name" value="ANK_REP_REGION"/>
    <property type="match status" value="5"/>
</dbReference>
<dbReference type="InterPro" id="IPR002110">
    <property type="entry name" value="Ankyrin_rpt"/>
</dbReference>